<dbReference type="Pfam" id="PF13559">
    <property type="entry name" value="DUF4129"/>
    <property type="match status" value="1"/>
</dbReference>
<dbReference type="AlphaFoldDB" id="A0A542YUB0"/>
<dbReference type="InterPro" id="IPR025403">
    <property type="entry name" value="TgpA-like_C"/>
</dbReference>
<name>A0A542YUB0_9MICO</name>
<dbReference type="Proteomes" id="UP000319516">
    <property type="component" value="Unassembled WGS sequence"/>
</dbReference>
<evidence type="ECO:0000256" key="1">
    <source>
        <dbReference type="SAM" id="MobiDB-lite"/>
    </source>
</evidence>
<dbReference type="RefSeq" id="WP_141785643.1">
    <property type="nucleotide sequence ID" value="NZ_BAAAIK010000011.1"/>
</dbReference>
<feature type="domain" description="Protein-glutamine gamma-glutamyltransferase-like C-terminal" evidence="3">
    <location>
        <begin position="145"/>
        <end position="213"/>
    </location>
</feature>
<gene>
    <name evidence="4" type="ORF">FB467_2829</name>
</gene>
<keyword evidence="2" id="KW-0812">Transmembrane</keyword>
<keyword evidence="2" id="KW-0472">Membrane</keyword>
<keyword evidence="5" id="KW-1185">Reference proteome</keyword>
<accession>A0A542YUB0</accession>
<comment type="caution">
    <text evidence="4">The sequence shown here is derived from an EMBL/GenBank/DDBJ whole genome shotgun (WGS) entry which is preliminary data.</text>
</comment>
<evidence type="ECO:0000313" key="5">
    <source>
        <dbReference type="Proteomes" id="UP000319516"/>
    </source>
</evidence>
<evidence type="ECO:0000256" key="2">
    <source>
        <dbReference type="SAM" id="Phobius"/>
    </source>
</evidence>
<feature type="transmembrane region" description="Helical" evidence="2">
    <location>
        <begin position="77"/>
        <end position="98"/>
    </location>
</feature>
<protein>
    <submittedName>
        <fullName evidence="4">Uncharacterized protein DUF4129</fullName>
    </submittedName>
</protein>
<sequence>MQRGIGRAKGGAAAAVVALGLLILLWGTGEGRGLVRPPQGDAELPGPGEVPTLSPPPDVAAVTTSASEGDGMPAIDWGQVAIALFLILVLGIVLKWLLSRDWEQDHTELDDEPVGDRELLLEATGEAARARVLAEGDPRNAVVACWVALEDAAERGGMLRDPAETSAEFTRRVLTTWSVDEPTLDELAALYREARFSRREITPDHRDRAVAAMESVHDQLRHAREVG</sequence>
<feature type="transmembrane region" description="Helical" evidence="2">
    <location>
        <begin position="12"/>
        <end position="29"/>
    </location>
</feature>
<organism evidence="4 5">
    <name type="scientific">Ornithinicoccus hortensis</name>
    <dbReference type="NCBI Taxonomy" id="82346"/>
    <lineage>
        <taxon>Bacteria</taxon>
        <taxon>Bacillati</taxon>
        <taxon>Actinomycetota</taxon>
        <taxon>Actinomycetes</taxon>
        <taxon>Micrococcales</taxon>
        <taxon>Intrasporangiaceae</taxon>
        <taxon>Ornithinicoccus</taxon>
    </lineage>
</organism>
<reference evidence="4 5" key="1">
    <citation type="submission" date="2019-06" db="EMBL/GenBank/DDBJ databases">
        <title>Sequencing the genomes of 1000 actinobacteria strains.</title>
        <authorList>
            <person name="Klenk H.-P."/>
        </authorList>
    </citation>
    <scope>NUCLEOTIDE SEQUENCE [LARGE SCALE GENOMIC DNA]</scope>
    <source>
        <strain evidence="4 5">DSM 12335</strain>
    </source>
</reference>
<proteinExistence type="predicted"/>
<keyword evidence="2" id="KW-1133">Transmembrane helix</keyword>
<dbReference type="EMBL" id="VFOP01000001">
    <property type="protein sequence ID" value="TQL51678.1"/>
    <property type="molecule type" value="Genomic_DNA"/>
</dbReference>
<evidence type="ECO:0000259" key="3">
    <source>
        <dbReference type="Pfam" id="PF13559"/>
    </source>
</evidence>
<feature type="region of interest" description="Disordered" evidence="1">
    <location>
        <begin position="36"/>
        <end position="67"/>
    </location>
</feature>
<dbReference type="OrthoDB" id="5198230at2"/>
<evidence type="ECO:0000313" key="4">
    <source>
        <dbReference type="EMBL" id="TQL51678.1"/>
    </source>
</evidence>